<comment type="caution">
    <text evidence="3">The sequence shown here is derived from an EMBL/GenBank/DDBJ whole genome shotgun (WGS) entry which is preliminary data.</text>
</comment>
<protein>
    <recommendedName>
        <fullName evidence="5">GST N-terminal domain-containing protein</fullName>
    </recommendedName>
</protein>
<dbReference type="Pfam" id="PF25907">
    <property type="entry name" value="DUF7962"/>
    <property type="match status" value="1"/>
</dbReference>
<dbReference type="RefSeq" id="XP_045956960.1">
    <property type="nucleotide sequence ID" value="XM_046104885.1"/>
</dbReference>
<feature type="domain" description="DUF7962" evidence="2">
    <location>
        <begin position="117"/>
        <end position="239"/>
    </location>
</feature>
<dbReference type="EMBL" id="JAGPXC010000005">
    <property type="protein sequence ID" value="KAH6652683.1"/>
    <property type="molecule type" value="Genomic_DNA"/>
</dbReference>
<dbReference type="GeneID" id="70133776"/>
<feature type="domain" description="GST N-terminal" evidence="1">
    <location>
        <begin position="10"/>
        <end position="84"/>
    </location>
</feature>
<dbReference type="AlphaFoldDB" id="A0A9P8ZX27"/>
<evidence type="ECO:0000259" key="1">
    <source>
        <dbReference type="Pfam" id="PF13417"/>
    </source>
</evidence>
<reference evidence="3" key="1">
    <citation type="journal article" date="2021" name="Nat. Commun.">
        <title>Genetic determinants of endophytism in the Arabidopsis root mycobiome.</title>
        <authorList>
            <person name="Mesny F."/>
            <person name="Miyauchi S."/>
            <person name="Thiergart T."/>
            <person name="Pickel B."/>
            <person name="Atanasova L."/>
            <person name="Karlsson M."/>
            <person name="Huettel B."/>
            <person name="Barry K.W."/>
            <person name="Haridas S."/>
            <person name="Chen C."/>
            <person name="Bauer D."/>
            <person name="Andreopoulos W."/>
            <person name="Pangilinan J."/>
            <person name="LaButti K."/>
            <person name="Riley R."/>
            <person name="Lipzen A."/>
            <person name="Clum A."/>
            <person name="Drula E."/>
            <person name="Henrissat B."/>
            <person name="Kohler A."/>
            <person name="Grigoriev I.V."/>
            <person name="Martin F.M."/>
            <person name="Hacquard S."/>
        </authorList>
    </citation>
    <scope>NUCLEOTIDE SEQUENCE</scope>
    <source>
        <strain evidence="3">MPI-SDFR-AT-0073</strain>
    </source>
</reference>
<dbReference type="Proteomes" id="UP000758603">
    <property type="component" value="Unassembled WGS sequence"/>
</dbReference>
<accession>A0A9P8ZX27</accession>
<dbReference type="Gene3D" id="3.40.30.110">
    <property type="match status" value="2"/>
</dbReference>
<dbReference type="Pfam" id="PF13417">
    <property type="entry name" value="GST_N_3"/>
    <property type="match status" value="1"/>
</dbReference>
<dbReference type="InterPro" id="IPR036249">
    <property type="entry name" value="Thioredoxin-like_sf"/>
</dbReference>
<evidence type="ECO:0000313" key="4">
    <source>
        <dbReference type="Proteomes" id="UP000758603"/>
    </source>
</evidence>
<dbReference type="OrthoDB" id="202840at2759"/>
<dbReference type="InterPro" id="IPR004045">
    <property type="entry name" value="Glutathione_S-Trfase_N"/>
</dbReference>
<keyword evidence="4" id="KW-1185">Reference proteome</keyword>
<dbReference type="SUPFAM" id="SSF52833">
    <property type="entry name" value="Thioredoxin-like"/>
    <property type="match status" value="1"/>
</dbReference>
<evidence type="ECO:0008006" key="5">
    <source>
        <dbReference type="Google" id="ProtNLM"/>
    </source>
</evidence>
<name>A0A9P8ZX27_9PEZI</name>
<dbReference type="InterPro" id="IPR058268">
    <property type="entry name" value="DUF7962"/>
</dbReference>
<sequence>MASSNLPIILFHYPFSPYARRIVWYLTLRSIPYTECIQPFILPRPDLAALGIAYRRIPLLSIGRDVYADTRLILSKLEELYPPSPAHPAIAASTADGRAIERLISRAWIDGGVFAAAASSMPPTLPVMRDPKFLSDRADLVGLPKGAPSPFAAAALEARRPEALAQLHDTVELLEATLLADGRDWILKTEGPGLADIEAVWPFHWLSGMPGALPEDVVGPSKFPRVFAWIKRFEKATNARLKEVGKPKKVKGDDAAKIITGSGFVEQEGGVDGNELVAKAQGFKTGDSVKVWPIDSGSTHKDTGKLVTFTSTEVVIETQGKAGSVRLHAPRHGFRITKAEKGKL</sequence>
<dbReference type="CDD" id="cd00570">
    <property type="entry name" value="GST_N_family"/>
    <property type="match status" value="1"/>
</dbReference>
<dbReference type="Gene3D" id="1.20.1050.10">
    <property type="match status" value="1"/>
</dbReference>
<dbReference type="InterPro" id="IPR036282">
    <property type="entry name" value="Glutathione-S-Trfase_C_sf"/>
</dbReference>
<evidence type="ECO:0000313" key="3">
    <source>
        <dbReference type="EMBL" id="KAH6652683.1"/>
    </source>
</evidence>
<gene>
    <name evidence="3" type="ORF">BKA67DRAFT_592948</name>
</gene>
<organism evidence="3 4">
    <name type="scientific">Truncatella angustata</name>
    <dbReference type="NCBI Taxonomy" id="152316"/>
    <lineage>
        <taxon>Eukaryota</taxon>
        <taxon>Fungi</taxon>
        <taxon>Dikarya</taxon>
        <taxon>Ascomycota</taxon>
        <taxon>Pezizomycotina</taxon>
        <taxon>Sordariomycetes</taxon>
        <taxon>Xylariomycetidae</taxon>
        <taxon>Amphisphaeriales</taxon>
        <taxon>Sporocadaceae</taxon>
        <taxon>Truncatella</taxon>
    </lineage>
</organism>
<evidence type="ECO:0000259" key="2">
    <source>
        <dbReference type="Pfam" id="PF25907"/>
    </source>
</evidence>
<dbReference type="SUPFAM" id="SSF47616">
    <property type="entry name" value="GST C-terminal domain-like"/>
    <property type="match status" value="1"/>
</dbReference>
<proteinExistence type="predicted"/>